<protein>
    <recommendedName>
        <fullName evidence="7">Protein SPIRAL1-like 1</fullName>
    </recommendedName>
</protein>
<evidence type="ECO:0008006" key="7">
    <source>
        <dbReference type="Google" id="ProtNLM"/>
    </source>
</evidence>
<dbReference type="AlphaFoldDB" id="A0A7I3YVX8"/>
<evidence type="ECO:0000256" key="4">
    <source>
        <dbReference type="SAM" id="Phobius"/>
    </source>
</evidence>
<keyword evidence="2" id="KW-0493">Microtubule</keyword>
<dbReference type="PANTHER" id="PTHR33403:SF31">
    <property type="entry name" value="PROTEIN SPIRAL1-LIKE 1"/>
    <property type="match status" value="1"/>
</dbReference>
<evidence type="ECO:0000313" key="5">
    <source>
        <dbReference type="EnsemblPlants" id="PAC:32902864.CDS.1"/>
    </source>
</evidence>
<dbReference type="EnsemblPlants" id="Pp3c22_7610V3.3">
    <property type="protein sequence ID" value="PAC:32902864.CDS.1"/>
    <property type="gene ID" value="Pp3c22_7610"/>
</dbReference>
<evidence type="ECO:0000256" key="1">
    <source>
        <dbReference type="ARBA" id="ARBA00009656"/>
    </source>
</evidence>
<feature type="transmembrane region" description="Helical" evidence="4">
    <location>
        <begin position="99"/>
        <end position="120"/>
    </location>
</feature>
<evidence type="ECO:0000313" key="6">
    <source>
        <dbReference type="Proteomes" id="UP000006727"/>
    </source>
</evidence>
<evidence type="ECO:0000256" key="2">
    <source>
        <dbReference type="ARBA" id="ARBA00022701"/>
    </source>
</evidence>
<dbReference type="GO" id="GO:0043622">
    <property type="term" value="P:cortical microtubule organization"/>
    <property type="evidence" value="ECO:0007669"/>
    <property type="project" value="InterPro"/>
</dbReference>
<dbReference type="GO" id="GO:0005874">
    <property type="term" value="C:microtubule"/>
    <property type="evidence" value="ECO:0007669"/>
    <property type="project" value="UniProtKB-KW"/>
</dbReference>
<sequence length="122" mass="12592">MVRGGSSGGGQSSLGYLFGSDAGPAKPAARAPALEPQQPPAEQRAAGFARNNVAEEKSAPAAAPVSKVDEGTSLDMGANKMGRNSNNYHRADGQNNGNFITVSLQICALSCLFSLLLLVFRV</sequence>
<accession>A0A7I3YVX8</accession>
<feature type="compositionally biased region" description="Low complexity" evidence="3">
    <location>
        <begin position="13"/>
        <end position="46"/>
    </location>
</feature>
<evidence type="ECO:0000256" key="3">
    <source>
        <dbReference type="SAM" id="MobiDB-lite"/>
    </source>
</evidence>
<comment type="similarity">
    <text evidence="1">Belongs to the SPIRAL1 family.</text>
</comment>
<keyword evidence="4" id="KW-1133">Transmembrane helix</keyword>
<gene>
    <name evidence="5" type="primary">LOC112274665</name>
</gene>
<proteinExistence type="inferred from homology"/>
<dbReference type="Proteomes" id="UP000006727">
    <property type="component" value="Chromosome 22"/>
</dbReference>
<feature type="compositionally biased region" description="Gly residues" evidence="3">
    <location>
        <begin position="1"/>
        <end position="12"/>
    </location>
</feature>
<dbReference type="Gramene" id="Pp3c22_7610V3.3">
    <property type="protein sequence ID" value="PAC:32902864.CDS.1"/>
    <property type="gene ID" value="Pp3c22_7610"/>
</dbReference>
<reference evidence="5 6" key="1">
    <citation type="journal article" date="2008" name="Science">
        <title>The Physcomitrella genome reveals evolutionary insights into the conquest of land by plants.</title>
        <authorList>
            <person name="Rensing S."/>
            <person name="Lang D."/>
            <person name="Zimmer A."/>
            <person name="Terry A."/>
            <person name="Salamov A."/>
            <person name="Shapiro H."/>
            <person name="Nishiyama T."/>
            <person name="Perroud P.-F."/>
            <person name="Lindquist E."/>
            <person name="Kamisugi Y."/>
            <person name="Tanahashi T."/>
            <person name="Sakakibara K."/>
            <person name="Fujita T."/>
            <person name="Oishi K."/>
            <person name="Shin-I T."/>
            <person name="Kuroki Y."/>
            <person name="Toyoda A."/>
            <person name="Suzuki Y."/>
            <person name="Hashimoto A."/>
            <person name="Yamaguchi K."/>
            <person name="Sugano A."/>
            <person name="Kohara Y."/>
            <person name="Fujiyama A."/>
            <person name="Anterola A."/>
            <person name="Aoki S."/>
            <person name="Ashton N."/>
            <person name="Barbazuk W.B."/>
            <person name="Barker E."/>
            <person name="Bennetzen J."/>
            <person name="Bezanilla M."/>
            <person name="Blankenship R."/>
            <person name="Cho S.H."/>
            <person name="Dutcher S."/>
            <person name="Estelle M."/>
            <person name="Fawcett J.A."/>
            <person name="Gundlach H."/>
            <person name="Hanada K."/>
            <person name="Heyl A."/>
            <person name="Hicks K.A."/>
            <person name="Hugh J."/>
            <person name="Lohr M."/>
            <person name="Mayer K."/>
            <person name="Melkozernov A."/>
            <person name="Murata T."/>
            <person name="Nelson D."/>
            <person name="Pils B."/>
            <person name="Prigge M."/>
            <person name="Reiss B."/>
            <person name="Renner T."/>
            <person name="Rombauts S."/>
            <person name="Rushton P."/>
            <person name="Sanderfoot A."/>
            <person name="Schween G."/>
            <person name="Shiu S.-H."/>
            <person name="Stueber K."/>
            <person name="Theodoulou F.L."/>
            <person name="Tu H."/>
            <person name="Van de Peer Y."/>
            <person name="Verrier P.J."/>
            <person name="Waters E."/>
            <person name="Wood A."/>
            <person name="Yang L."/>
            <person name="Cove D."/>
            <person name="Cuming A."/>
            <person name="Hasebe M."/>
            <person name="Lucas S."/>
            <person name="Mishler D.B."/>
            <person name="Reski R."/>
            <person name="Grigoriev I."/>
            <person name="Quatrano R.S."/>
            <person name="Boore J.L."/>
        </authorList>
    </citation>
    <scope>NUCLEOTIDE SEQUENCE [LARGE SCALE GENOMIC DNA]</scope>
    <source>
        <strain evidence="5 6">cv. Gransden 2004</strain>
    </source>
</reference>
<reference evidence="5" key="3">
    <citation type="submission" date="2020-12" db="UniProtKB">
        <authorList>
            <consortium name="EnsemblPlants"/>
        </authorList>
    </citation>
    <scope>IDENTIFICATION</scope>
</reference>
<dbReference type="InterPro" id="IPR039613">
    <property type="entry name" value="SPR1/2/3/4/5"/>
</dbReference>
<reference evidence="5 6" key="2">
    <citation type="journal article" date="2018" name="Plant J.">
        <title>The Physcomitrella patens chromosome-scale assembly reveals moss genome structure and evolution.</title>
        <authorList>
            <person name="Lang D."/>
            <person name="Ullrich K.K."/>
            <person name="Murat F."/>
            <person name="Fuchs J."/>
            <person name="Jenkins J."/>
            <person name="Haas F.B."/>
            <person name="Piednoel M."/>
            <person name="Gundlach H."/>
            <person name="Van Bel M."/>
            <person name="Meyberg R."/>
            <person name="Vives C."/>
            <person name="Morata J."/>
            <person name="Symeonidi A."/>
            <person name="Hiss M."/>
            <person name="Muchero W."/>
            <person name="Kamisugi Y."/>
            <person name="Saleh O."/>
            <person name="Blanc G."/>
            <person name="Decker E.L."/>
            <person name="van Gessel N."/>
            <person name="Grimwood J."/>
            <person name="Hayes R.D."/>
            <person name="Graham S.W."/>
            <person name="Gunter L.E."/>
            <person name="McDaniel S.F."/>
            <person name="Hoernstein S.N.W."/>
            <person name="Larsson A."/>
            <person name="Li F.W."/>
            <person name="Perroud P.F."/>
            <person name="Phillips J."/>
            <person name="Ranjan P."/>
            <person name="Rokshar D.S."/>
            <person name="Rothfels C.J."/>
            <person name="Schneider L."/>
            <person name="Shu S."/>
            <person name="Stevenson D.W."/>
            <person name="Thummler F."/>
            <person name="Tillich M."/>
            <person name="Villarreal Aguilar J.C."/>
            <person name="Widiez T."/>
            <person name="Wong G.K."/>
            <person name="Wymore A."/>
            <person name="Zhang Y."/>
            <person name="Zimmer A.D."/>
            <person name="Quatrano R.S."/>
            <person name="Mayer K.F.X."/>
            <person name="Goodstein D."/>
            <person name="Casacuberta J.M."/>
            <person name="Vandepoele K."/>
            <person name="Reski R."/>
            <person name="Cuming A.C."/>
            <person name="Tuskan G.A."/>
            <person name="Maumus F."/>
            <person name="Salse J."/>
            <person name="Schmutz J."/>
            <person name="Rensing S.A."/>
        </authorList>
    </citation>
    <scope>NUCLEOTIDE SEQUENCE [LARGE SCALE GENOMIC DNA]</scope>
    <source>
        <strain evidence="5 6">cv. Gransden 2004</strain>
    </source>
</reference>
<keyword evidence="6" id="KW-1185">Reference proteome</keyword>
<dbReference type="PANTHER" id="PTHR33403">
    <property type="entry name" value="SPR1"/>
    <property type="match status" value="1"/>
</dbReference>
<dbReference type="EMBL" id="ABEU02000022">
    <property type="status" value="NOT_ANNOTATED_CDS"/>
    <property type="molecule type" value="Genomic_DNA"/>
</dbReference>
<keyword evidence="4" id="KW-0812">Transmembrane</keyword>
<feature type="region of interest" description="Disordered" evidence="3">
    <location>
        <begin position="1"/>
        <end position="89"/>
    </location>
</feature>
<keyword evidence="4" id="KW-0472">Membrane</keyword>
<name>A0A7I3YVX8_PHYPA</name>
<organism evidence="5 6">
    <name type="scientific">Physcomitrium patens</name>
    <name type="common">Spreading-leaved earth moss</name>
    <name type="synonym">Physcomitrella patens</name>
    <dbReference type="NCBI Taxonomy" id="3218"/>
    <lineage>
        <taxon>Eukaryota</taxon>
        <taxon>Viridiplantae</taxon>
        <taxon>Streptophyta</taxon>
        <taxon>Embryophyta</taxon>
        <taxon>Bryophyta</taxon>
        <taxon>Bryophytina</taxon>
        <taxon>Bryopsida</taxon>
        <taxon>Funariidae</taxon>
        <taxon>Funariales</taxon>
        <taxon>Funariaceae</taxon>
        <taxon>Physcomitrium</taxon>
    </lineage>
</organism>